<name>A0A2X0PL71_9BASI</name>
<dbReference type="Proteomes" id="UP000249464">
    <property type="component" value="Unassembled WGS sequence"/>
</dbReference>
<keyword evidence="3" id="KW-1185">Reference proteome</keyword>
<proteinExistence type="predicted"/>
<accession>A0A2X0PL71</accession>
<evidence type="ECO:0000313" key="3">
    <source>
        <dbReference type="Proteomes" id="UP000249464"/>
    </source>
</evidence>
<feature type="region of interest" description="Disordered" evidence="1">
    <location>
        <begin position="56"/>
        <end position="79"/>
    </location>
</feature>
<dbReference type="AlphaFoldDB" id="A0A2X0PL71"/>
<dbReference type="EMBL" id="FQNC01000086">
    <property type="protein sequence ID" value="SGZ25979.1"/>
    <property type="molecule type" value="Genomic_DNA"/>
</dbReference>
<protein>
    <submittedName>
        <fullName evidence="2">BQ5605_C024g09811 protein</fullName>
    </submittedName>
</protein>
<evidence type="ECO:0000256" key="1">
    <source>
        <dbReference type="SAM" id="MobiDB-lite"/>
    </source>
</evidence>
<dbReference type="STRING" id="796604.A0A2X0PL71"/>
<evidence type="ECO:0000313" key="2">
    <source>
        <dbReference type="EMBL" id="SGZ25979.1"/>
    </source>
</evidence>
<reference evidence="2 3" key="1">
    <citation type="submission" date="2016-11" db="EMBL/GenBank/DDBJ databases">
        <authorList>
            <person name="Jaros S."/>
            <person name="Januszkiewicz K."/>
            <person name="Wedrychowicz H."/>
        </authorList>
    </citation>
    <scope>NUCLEOTIDE SEQUENCE [LARGE SCALE GENOMIC DNA]</scope>
</reference>
<gene>
    <name evidence="2" type="primary">BQ5605_C024g09811</name>
    <name evidence="2" type="ORF">BQ5605_C024G09811</name>
</gene>
<organism evidence="2 3">
    <name type="scientific">Microbotryum silenes-dioicae</name>
    <dbReference type="NCBI Taxonomy" id="796604"/>
    <lineage>
        <taxon>Eukaryota</taxon>
        <taxon>Fungi</taxon>
        <taxon>Dikarya</taxon>
        <taxon>Basidiomycota</taxon>
        <taxon>Pucciniomycotina</taxon>
        <taxon>Microbotryomycetes</taxon>
        <taxon>Microbotryales</taxon>
        <taxon>Microbotryaceae</taxon>
        <taxon>Microbotryum</taxon>
    </lineage>
</organism>
<sequence length="289" mass="32741">MHQLHAVLRAIDLRPKSRQRYRATYTNQLALCRFRRPVGRLARQFSCSLSLRVGGRGSCLSDPVKSQRHRNSGPANDSEFLSTHGACSALRDLSELEHLNRAIGLYERASSSQLSNAKSLLHPLGSFRNHPIASHINTWRLRDSQFRYLGIQSSPRWSTSIATKSILYYSRFLVATKSVVKAIENAAILAIHGRVKDGTRRPPKISRSRRCTSLDDGDFGLIALPRRLAIDHAKWVFQILDPYGCFTGQLFDIRICLQAASQRHPFTSRHPETMKVELQTEYGCCRLSQ</sequence>